<dbReference type="Proteomes" id="UP000831467">
    <property type="component" value="Chromosome"/>
</dbReference>
<name>A0ABY4ILX8_9MICO</name>
<evidence type="ECO:0000313" key="2">
    <source>
        <dbReference type="Proteomes" id="UP000831467"/>
    </source>
</evidence>
<protein>
    <submittedName>
        <fullName evidence="1">Uncharacterized protein</fullName>
    </submittedName>
</protein>
<sequence>MHVAPLPISDPTGSRTAAFVRLVRDEDAARGLATVADDALVLVGAGLALEAYEGRWAAARHAAASRFGIPEDIVELLTAAALCTLTPTMGAFVLARPNEATLDELREWLANYGYRATPARAAMSAGTALA</sequence>
<reference evidence="1 2" key="1">
    <citation type="submission" date="2021-06" db="EMBL/GenBank/DDBJ databases">
        <title>Genome-based taxonomic framework of Microbacterium strains isolated from marine environment, the description of four new species and reclassification of four preexisting species.</title>
        <authorList>
            <person name="Lee S.D."/>
            <person name="Kim S.-M."/>
            <person name="Byeon Y.-S."/>
            <person name="Yang H.L."/>
            <person name="Kim I.S."/>
        </authorList>
    </citation>
    <scope>NUCLEOTIDE SEQUENCE [LARGE SCALE GENOMIC DNA]</scope>
    <source>
        <strain evidence="1 2">SSW1-51</strain>
    </source>
</reference>
<dbReference type="RefSeq" id="WP_247981921.1">
    <property type="nucleotide sequence ID" value="NZ_CP078076.1"/>
</dbReference>
<keyword evidence="2" id="KW-1185">Reference proteome</keyword>
<accession>A0ABY4ILX8</accession>
<proteinExistence type="predicted"/>
<gene>
    <name evidence="1" type="ORF">KV394_16430</name>
</gene>
<organism evidence="1 2">
    <name type="scientific">Microbacterium sufflavum</name>
    <dbReference type="NCBI Taxonomy" id="2851649"/>
    <lineage>
        <taxon>Bacteria</taxon>
        <taxon>Bacillati</taxon>
        <taxon>Actinomycetota</taxon>
        <taxon>Actinomycetes</taxon>
        <taxon>Micrococcales</taxon>
        <taxon>Microbacteriaceae</taxon>
        <taxon>Microbacterium</taxon>
    </lineage>
</organism>
<dbReference type="EMBL" id="CP078076">
    <property type="protein sequence ID" value="UPL12593.1"/>
    <property type="molecule type" value="Genomic_DNA"/>
</dbReference>
<evidence type="ECO:0000313" key="1">
    <source>
        <dbReference type="EMBL" id="UPL12593.1"/>
    </source>
</evidence>